<keyword evidence="1" id="KW-0812">Transmembrane</keyword>
<evidence type="ECO:0000313" key="2">
    <source>
        <dbReference type="EMBL" id="PAA13877.1"/>
    </source>
</evidence>
<gene>
    <name evidence="2" type="ORF">CJU81_06860</name>
</gene>
<organism evidence="2 3">
    <name type="scientific">Pseudomonas fragi</name>
    <dbReference type="NCBI Taxonomy" id="296"/>
    <lineage>
        <taxon>Bacteria</taxon>
        <taxon>Pseudomonadati</taxon>
        <taxon>Pseudomonadota</taxon>
        <taxon>Gammaproteobacteria</taxon>
        <taxon>Pseudomonadales</taxon>
        <taxon>Pseudomonadaceae</taxon>
        <taxon>Pseudomonas</taxon>
    </lineage>
</organism>
<dbReference type="Proteomes" id="UP000215861">
    <property type="component" value="Unassembled WGS sequence"/>
</dbReference>
<proteinExistence type="predicted"/>
<protein>
    <submittedName>
        <fullName evidence="2">Uncharacterized protein</fullName>
    </submittedName>
</protein>
<dbReference type="EMBL" id="NQKQ01000005">
    <property type="protein sequence ID" value="PAA13877.1"/>
    <property type="molecule type" value="Genomic_DNA"/>
</dbReference>
<accession>A0A267APZ6</accession>
<keyword evidence="1" id="KW-0472">Membrane</keyword>
<sequence length="104" mass="11845">MIADILFGFFMLGSFFVLGVGFWALGRLLRAKGHGPLLDTLDGRYIRLHAEVQLGMVPVGIKTFSDLGDLHLLPFFGSRRQRKHLDEIRLDLLAEQQRLNESKH</sequence>
<dbReference type="RefSeq" id="WP_047282256.1">
    <property type="nucleotide sequence ID" value="NZ_JAAEBR010000008.1"/>
</dbReference>
<evidence type="ECO:0000313" key="3">
    <source>
        <dbReference type="Proteomes" id="UP000215861"/>
    </source>
</evidence>
<evidence type="ECO:0000256" key="1">
    <source>
        <dbReference type="SAM" id="Phobius"/>
    </source>
</evidence>
<name>A0A267APZ6_PSEFR</name>
<feature type="transmembrane region" description="Helical" evidence="1">
    <location>
        <begin position="6"/>
        <end position="25"/>
    </location>
</feature>
<dbReference type="OrthoDB" id="6928007at2"/>
<comment type="caution">
    <text evidence="2">The sequence shown here is derived from an EMBL/GenBank/DDBJ whole genome shotgun (WGS) entry which is preliminary data.</text>
</comment>
<dbReference type="AlphaFoldDB" id="A0A267APZ6"/>
<keyword evidence="1" id="KW-1133">Transmembrane helix</keyword>
<reference evidence="2 3" key="1">
    <citation type="submission" date="2017-08" db="EMBL/GenBank/DDBJ databases">
        <title>Genomic and metabolic characterisation of spoilage-associated Pseudomonas species.</title>
        <authorList>
            <person name="Stanborough T."/>
            <person name="Fegan N."/>
            <person name="Powell S.M."/>
            <person name="Singh T."/>
            <person name="Tamplin M.L."/>
            <person name="Chandry P.S."/>
        </authorList>
    </citation>
    <scope>NUCLEOTIDE SEQUENCE [LARGE SCALE GENOMIC DNA]</scope>
    <source>
        <strain evidence="2 3">F1801</strain>
    </source>
</reference>